<dbReference type="AlphaFoldDB" id="A0A8H4VSL6"/>
<feature type="region of interest" description="Disordered" evidence="1">
    <location>
        <begin position="575"/>
        <end position="680"/>
    </location>
</feature>
<evidence type="ECO:0000313" key="2">
    <source>
        <dbReference type="EMBL" id="KAF4618524.1"/>
    </source>
</evidence>
<feature type="region of interest" description="Disordered" evidence="1">
    <location>
        <begin position="328"/>
        <end position="354"/>
    </location>
</feature>
<feature type="region of interest" description="Disordered" evidence="1">
    <location>
        <begin position="1"/>
        <end position="113"/>
    </location>
</feature>
<feature type="region of interest" description="Disordered" evidence="1">
    <location>
        <begin position="503"/>
        <end position="523"/>
    </location>
</feature>
<feature type="compositionally biased region" description="Basic and acidic residues" evidence="1">
    <location>
        <begin position="48"/>
        <end position="61"/>
    </location>
</feature>
<feature type="compositionally biased region" description="Basic and acidic residues" evidence="1">
    <location>
        <begin position="342"/>
        <end position="351"/>
    </location>
</feature>
<feature type="compositionally biased region" description="Basic and acidic residues" evidence="1">
    <location>
        <begin position="143"/>
        <end position="162"/>
    </location>
</feature>
<feature type="compositionally biased region" description="Pro residues" evidence="1">
    <location>
        <begin position="611"/>
        <end position="623"/>
    </location>
</feature>
<feature type="region of interest" description="Disordered" evidence="1">
    <location>
        <begin position="813"/>
        <end position="856"/>
    </location>
</feature>
<proteinExistence type="predicted"/>
<keyword evidence="3" id="KW-1185">Reference proteome</keyword>
<feature type="compositionally biased region" description="Low complexity" evidence="1">
    <location>
        <begin position="294"/>
        <end position="303"/>
    </location>
</feature>
<feature type="compositionally biased region" description="Polar residues" evidence="1">
    <location>
        <begin position="22"/>
        <end position="38"/>
    </location>
</feature>
<comment type="caution">
    <text evidence="2">The sequence shown here is derived from an EMBL/GenBank/DDBJ whole genome shotgun (WGS) entry which is preliminary data.</text>
</comment>
<feature type="region of interest" description="Disordered" evidence="1">
    <location>
        <begin position="742"/>
        <end position="772"/>
    </location>
</feature>
<organism evidence="2 3">
    <name type="scientific">Agrocybe pediades</name>
    <dbReference type="NCBI Taxonomy" id="84607"/>
    <lineage>
        <taxon>Eukaryota</taxon>
        <taxon>Fungi</taxon>
        <taxon>Dikarya</taxon>
        <taxon>Basidiomycota</taxon>
        <taxon>Agaricomycotina</taxon>
        <taxon>Agaricomycetes</taxon>
        <taxon>Agaricomycetidae</taxon>
        <taxon>Agaricales</taxon>
        <taxon>Agaricineae</taxon>
        <taxon>Strophariaceae</taxon>
        <taxon>Agrocybe</taxon>
    </lineage>
</organism>
<feature type="region of interest" description="Disordered" evidence="1">
    <location>
        <begin position="137"/>
        <end position="168"/>
    </location>
</feature>
<evidence type="ECO:0000256" key="1">
    <source>
        <dbReference type="SAM" id="MobiDB-lite"/>
    </source>
</evidence>
<feature type="region of interest" description="Disordered" evidence="1">
    <location>
        <begin position="278"/>
        <end position="303"/>
    </location>
</feature>
<feature type="region of interest" description="Disordered" evidence="1">
    <location>
        <begin position="700"/>
        <end position="730"/>
    </location>
</feature>
<feature type="compositionally biased region" description="Polar residues" evidence="1">
    <location>
        <begin position="504"/>
        <end position="519"/>
    </location>
</feature>
<feature type="compositionally biased region" description="Basic residues" evidence="1">
    <location>
        <begin position="847"/>
        <end position="856"/>
    </location>
</feature>
<reference evidence="2 3" key="1">
    <citation type="submission" date="2019-12" db="EMBL/GenBank/DDBJ databases">
        <authorList>
            <person name="Floudas D."/>
            <person name="Bentzer J."/>
            <person name="Ahren D."/>
            <person name="Johansson T."/>
            <person name="Persson P."/>
            <person name="Tunlid A."/>
        </authorList>
    </citation>
    <scope>NUCLEOTIDE SEQUENCE [LARGE SCALE GENOMIC DNA]</scope>
    <source>
        <strain evidence="2 3">CBS 102.39</strain>
    </source>
</reference>
<dbReference type="EMBL" id="JAACJL010000017">
    <property type="protein sequence ID" value="KAF4618524.1"/>
    <property type="molecule type" value="Genomic_DNA"/>
</dbReference>
<feature type="compositionally biased region" description="Polar residues" evidence="1">
    <location>
        <begin position="742"/>
        <end position="762"/>
    </location>
</feature>
<sequence>MSPHRSADAAPVSPYPFVVRQGAQQPTGTDNSPRGSNDQRSKKGRPRQRAERHPRQDEEPRFNIGPPRPMRPPQSNRGVRQVFRMAGRGYQEDRNGVPNYPPPSFQEAMTTPPVSVCSSTTSLALAPNSRPLAFPEMIQPRAIPEDHREDVEREQSPEDRSPVSENDLNFESSMFVVERNTVPVCNTDLPSGPELEKRVKTDWLRRRGVEFPGKGNDSSTKLIDGHIGGILSRGRSTLRLPLRIQIDPEPDVVEPSPPSAISPKKRFLSLSPLKTVFPSRSPVHQDRATLSAHPTPSSPYSSSRSLFFRSSTSLATSSFLRLPLLSSSGHGKSEPLSRQLFKGKERTKSPDDLNTWEVVEEEAYENVDEDGNEKPDHPKSLMSAVESFQAQAKRLDTGYSPTKLQILTFSDTARTKQYAPETPDTPRHIACSARFNQEAALKDWKGPSTAFIDRPVNRSRSPDVALKYANAETIPTSPIPSTHVFESSVATGPPLTCVRVRATPSPSQPAIGSSASSAVHPSPLHWTGLKENLNERAAAIYQIALDTPLPVTPQFYSSVDHSGSIAALNLDESPDSTLSAVMPDRLSPSPESHRIWDADSSSAPIVDPAHPSLPLPVSDPPPVIAHSATADQEPMTPSRHHYAGRPLPRPPPTTSRAGVVDSTYAPPADPRYNPDKIGGSLSTCPEGLLIDLEDTTLDTIPASESTTPTDDGFFQYPLQSQRSQDSTSSVNLLADSSSSFNIHSVQGTSTPSRAISPTPVNTNDHESGRHPGFSELTDLDLLVSSIADADPNGSDYEVSPGHQRWPTEILNQRSEAPPGLGSPWERGPSASWSLFPGHKDSCGSQSKRQHLPHRAY</sequence>
<protein>
    <submittedName>
        <fullName evidence="2">Uncharacterized protein</fullName>
    </submittedName>
</protein>
<name>A0A8H4VSL6_9AGAR</name>
<gene>
    <name evidence="2" type="ORF">D9613_009997</name>
</gene>
<accession>A0A8H4VSL6</accession>
<evidence type="ECO:0000313" key="3">
    <source>
        <dbReference type="Proteomes" id="UP000521872"/>
    </source>
</evidence>
<dbReference type="Proteomes" id="UP000521872">
    <property type="component" value="Unassembled WGS sequence"/>
</dbReference>